<evidence type="ECO:0000256" key="2">
    <source>
        <dbReference type="ARBA" id="ARBA00007116"/>
    </source>
</evidence>
<dbReference type="Pfam" id="PF17144">
    <property type="entry name" value="Ribosomal_L5e"/>
    <property type="match status" value="1"/>
</dbReference>
<keyword evidence="4" id="KW-0689">Ribosomal protein</keyword>
<accession>A0A6B2LBY3</accession>
<dbReference type="HAMAP" id="MF_01337_A">
    <property type="entry name" value="Ribosomal_uL18_A"/>
    <property type="match status" value="1"/>
</dbReference>
<protein>
    <recommendedName>
        <fullName evidence="7">Large ribosomal subunit protein uL18 C-terminal eukaryotes domain-containing protein</fullName>
    </recommendedName>
</protein>
<feature type="domain" description="Large ribosomal subunit protein uL18 C-terminal eukaryotes" evidence="7">
    <location>
        <begin position="238"/>
        <end position="293"/>
    </location>
</feature>
<dbReference type="Pfam" id="PF14204">
    <property type="entry name" value="Ribosomal_L18_c"/>
    <property type="match status" value="1"/>
</dbReference>
<evidence type="ECO:0000256" key="4">
    <source>
        <dbReference type="ARBA" id="ARBA00022980"/>
    </source>
</evidence>
<dbReference type="GO" id="GO:0008097">
    <property type="term" value="F:5S rRNA binding"/>
    <property type="evidence" value="ECO:0007669"/>
    <property type="project" value="InterPro"/>
</dbReference>
<evidence type="ECO:0000259" key="7">
    <source>
        <dbReference type="Pfam" id="PF14204"/>
    </source>
</evidence>
<comment type="subcellular location">
    <subcellularLocation>
        <location evidence="1">Cytoplasm</location>
    </subcellularLocation>
</comment>
<dbReference type="GO" id="GO:0022625">
    <property type="term" value="C:cytosolic large ribosomal subunit"/>
    <property type="evidence" value="ECO:0007669"/>
    <property type="project" value="TreeGrafter"/>
</dbReference>
<reference evidence="8" key="1">
    <citation type="journal article" date="2020" name="J. Eukaryot. Microbiol.">
        <title>De novo Sequencing, Assembly and Annotation of the Transcriptome for the Free-Living Testate Amoeba Arcella intermedia.</title>
        <authorList>
            <person name="Ribeiro G.M."/>
            <person name="Porfirio-Sousa A.L."/>
            <person name="Maurer-Alcala X.X."/>
            <person name="Katz L.A."/>
            <person name="Lahr D.J.G."/>
        </authorList>
    </citation>
    <scope>NUCLEOTIDE SEQUENCE</scope>
</reference>
<keyword evidence="3" id="KW-0963">Cytoplasm</keyword>
<evidence type="ECO:0000313" key="8">
    <source>
        <dbReference type="EMBL" id="NDV34390.1"/>
    </source>
</evidence>
<dbReference type="PANTHER" id="PTHR23410">
    <property type="entry name" value="RIBOSOMAL PROTEIN L5-RELATED"/>
    <property type="match status" value="1"/>
</dbReference>
<dbReference type="CDD" id="cd00432">
    <property type="entry name" value="Ribosomal_L18_L5e"/>
    <property type="match status" value="1"/>
</dbReference>
<dbReference type="Gene3D" id="3.30.420.100">
    <property type="match status" value="1"/>
</dbReference>
<dbReference type="InterPro" id="IPR005485">
    <property type="entry name" value="Rbsml_uL18_euk_arch"/>
</dbReference>
<feature type="region of interest" description="Disordered" evidence="6">
    <location>
        <begin position="252"/>
        <end position="299"/>
    </location>
</feature>
<dbReference type="FunFam" id="3.30.420.100:FF:000002">
    <property type="entry name" value="60S ribosomal protein L5"/>
    <property type="match status" value="1"/>
</dbReference>
<proteinExistence type="inferred from homology"/>
<dbReference type="PANTHER" id="PTHR23410:SF12">
    <property type="entry name" value="LARGE RIBOSOMAL SUBUNIT PROTEIN UL18"/>
    <property type="match status" value="1"/>
</dbReference>
<dbReference type="GO" id="GO:0000027">
    <property type="term" value="P:ribosomal large subunit assembly"/>
    <property type="evidence" value="ECO:0007669"/>
    <property type="project" value="TreeGrafter"/>
</dbReference>
<organism evidence="8">
    <name type="scientific">Arcella intermedia</name>
    <dbReference type="NCBI Taxonomy" id="1963864"/>
    <lineage>
        <taxon>Eukaryota</taxon>
        <taxon>Amoebozoa</taxon>
        <taxon>Tubulinea</taxon>
        <taxon>Elardia</taxon>
        <taxon>Arcellinida</taxon>
        <taxon>Sphaerothecina</taxon>
        <taxon>Arcellidae</taxon>
        <taxon>Arcella</taxon>
    </lineage>
</organism>
<dbReference type="EMBL" id="GIBP01005421">
    <property type="protein sequence ID" value="NDV34390.1"/>
    <property type="molecule type" value="Transcribed_RNA"/>
</dbReference>
<evidence type="ECO:0000256" key="6">
    <source>
        <dbReference type="SAM" id="MobiDB-lite"/>
    </source>
</evidence>
<dbReference type="SUPFAM" id="SSF53137">
    <property type="entry name" value="Translational machinery components"/>
    <property type="match status" value="1"/>
</dbReference>
<feature type="compositionally biased region" description="Basic and acidic residues" evidence="6">
    <location>
        <begin position="259"/>
        <end position="268"/>
    </location>
</feature>
<feature type="compositionally biased region" description="Basic residues" evidence="6">
    <location>
        <begin position="269"/>
        <end position="287"/>
    </location>
</feature>
<name>A0A6B2LBY3_9EUKA</name>
<keyword evidence="5" id="KW-0687">Ribonucleoprotein</keyword>
<comment type="similarity">
    <text evidence="2">Belongs to the universal ribosomal protein uL18 family.</text>
</comment>
<dbReference type="AlphaFoldDB" id="A0A6B2LBY3"/>
<evidence type="ECO:0000256" key="3">
    <source>
        <dbReference type="ARBA" id="ARBA00022490"/>
    </source>
</evidence>
<dbReference type="PRINTS" id="PR00058">
    <property type="entry name" value="RIBOSOMALL5"/>
</dbReference>
<dbReference type="InterPro" id="IPR025607">
    <property type="entry name" value="Ribosomal_uL18_C_euk"/>
</dbReference>
<sequence length="299" mass="34464">MPYIKVIKTRSYFKRYQVKFRRRREGKTDYYARKRLIIQDKTKYNTPKYRLVVRTTNKDIICQIAYATIKSDRILADAYSHELPRYGVKVGLKNYSASYATGLLVARRVLAKLELDKTYPGNAKPEGKYFAVDEVDGERRPFYVLLDVGLNRTSTGAKIFAALKGAADGGLDIPHGKEMKPFPGYNKKTGKFDPKVLRKYIFGGHVADYMKKLKESDPETYQRQFGDYIKAGVEPEKMEAMWTACHAAIRKNPAHVKKERPEGAEHPPRPKKKQRTNLKQRKNRVKQIKANLEKVAKVD</sequence>
<evidence type="ECO:0000256" key="5">
    <source>
        <dbReference type="ARBA" id="ARBA00023274"/>
    </source>
</evidence>
<dbReference type="GO" id="GO:0006412">
    <property type="term" value="P:translation"/>
    <property type="evidence" value="ECO:0007669"/>
    <property type="project" value="InterPro"/>
</dbReference>
<dbReference type="InterPro" id="IPR057268">
    <property type="entry name" value="Ribosomal_L18"/>
</dbReference>
<evidence type="ECO:0000256" key="1">
    <source>
        <dbReference type="ARBA" id="ARBA00004496"/>
    </source>
</evidence>
<dbReference type="GO" id="GO:0003735">
    <property type="term" value="F:structural constituent of ribosome"/>
    <property type="evidence" value="ECO:0007669"/>
    <property type="project" value="InterPro"/>
</dbReference>